<protein>
    <submittedName>
        <fullName evidence="1">Uncharacterized protein</fullName>
    </submittedName>
</protein>
<dbReference type="InterPro" id="IPR021325">
    <property type="entry name" value="CCB2/CCB4"/>
</dbReference>
<dbReference type="InterPro" id="IPR044705">
    <property type="entry name" value="CCB4"/>
</dbReference>
<dbReference type="PANTHER" id="PTHR34943">
    <property type="match status" value="1"/>
</dbReference>
<sequence length="275" mass="31396">MRSTYTIYFNKDAWKFHMSDSVKSNQVSKNGNCYVSDTFVFAIVSFDCCLKPPWSTSPPIIEHSLPHLKSVAAPFLDFVCGVLRRNRRKQWQELILLDIKGRVRVWHDYHGDVSVAKAESFFSKLSGLGNILRQQHVASLWLLSTMVCALCKSDKLIKGSMLLGQSFSLYPGRSELPFLHANRQVVILQPLGDKGITLIGGNTIRCFTSSDQAYISSTERSWMRGGVLLVQLIFPKKQIPVSTQPRKAEKIHHMRRSVQRTYECVIMWFKHGVEM</sequence>
<reference evidence="1" key="1">
    <citation type="submission" date="2019-12" db="EMBL/GenBank/DDBJ databases">
        <title>Genome sequencing and annotation of Brassica cretica.</title>
        <authorList>
            <person name="Studholme D.J."/>
            <person name="Sarris P.F."/>
        </authorList>
    </citation>
    <scope>NUCLEOTIDE SEQUENCE</scope>
    <source>
        <strain evidence="1">PFS-001/15</strain>
        <tissue evidence="1">Leaf</tissue>
    </source>
</reference>
<evidence type="ECO:0000313" key="2">
    <source>
        <dbReference type="Proteomes" id="UP000712281"/>
    </source>
</evidence>
<dbReference type="GO" id="GO:0009507">
    <property type="term" value="C:chloroplast"/>
    <property type="evidence" value="ECO:0007669"/>
    <property type="project" value="TreeGrafter"/>
</dbReference>
<dbReference type="Proteomes" id="UP000712281">
    <property type="component" value="Unassembled WGS sequence"/>
</dbReference>
<gene>
    <name evidence="1" type="ORF">F2Q68_00011171</name>
</gene>
<dbReference type="PANTHER" id="PTHR34943:SF2">
    <property type="entry name" value="PROTEIN COFACTOR ASSEMBLY OF COMPLEX C SUBUNIT B CCB4, CHLOROPLASTIC"/>
    <property type="match status" value="1"/>
</dbReference>
<evidence type="ECO:0000313" key="1">
    <source>
        <dbReference type="EMBL" id="KAF2597055.1"/>
    </source>
</evidence>
<dbReference type="AlphaFoldDB" id="A0A8S9KRJ8"/>
<name>A0A8S9KRJ8_BRACR</name>
<dbReference type="GO" id="GO:0010190">
    <property type="term" value="P:cytochrome b6f complex assembly"/>
    <property type="evidence" value="ECO:0007669"/>
    <property type="project" value="TreeGrafter"/>
</dbReference>
<comment type="caution">
    <text evidence="1">The sequence shown here is derived from an EMBL/GenBank/DDBJ whole genome shotgun (WGS) entry which is preliminary data.</text>
</comment>
<dbReference type="EMBL" id="QGKW02000717">
    <property type="protein sequence ID" value="KAF2597055.1"/>
    <property type="molecule type" value="Genomic_DNA"/>
</dbReference>
<proteinExistence type="predicted"/>
<accession>A0A8S9KRJ8</accession>
<dbReference type="Pfam" id="PF11152">
    <property type="entry name" value="CCB2_CCB4"/>
    <property type="match status" value="1"/>
</dbReference>
<organism evidence="1 2">
    <name type="scientific">Brassica cretica</name>
    <name type="common">Mustard</name>
    <dbReference type="NCBI Taxonomy" id="69181"/>
    <lineage>
        <taxon>Eukaryota</taxon>
        <taxon>Viridiplantae</taxon>
        <taxon>Streptophyta</taxon>
        <taxon>Embryophyta</taxon>
        <taxon>Tracheophyta</taxon>
        <taxon>Spermatophyta</taxon>
        <taxon>Magnoliopsida</taxon>
        <taxon>eudicotyledons</taxon>
        <taxon>Gunneridae</taxon>
        <taxon>Pentapetalae</taxon>
        <taxon>rosids</taxon>
        <taxon>malvids</taxon>
        <taxon>Brassicales</taxon>
        <taxon>Brassicaceae</taxon>
        <taxon>Brassiceae</taxon>
        <taxon>Brassica</taxon>
    </lineage>
</organism>